<sequence length="204" mass="23021">MCISRQHRDNAWCRHDFVPRQVEAKTLSRLLTCARYKTRPGAIPNGDNRPAYTREEWDRVEGYYVDEHRVLAAECAPCVGAMWMRKLTELARSLGWTTAFACLGEGPDAINSVYPAAYPLLDDSDPILVGSPMTEEVIQTLAPIVLKNLAPERGWIPGMELQRIVFRSCALEINFGPMQLQPALPQAPIRRRNVAWFRPTAADV</sequence>
<evidence type="ECO:0000313" key="2">
    <source>
        <dbReference type="Proteomes" id="UP000226192"/>
    </source>
</evidence>
<dbReference type="AlphaFoldDB" id="A0A2C5XXV1"/>
<keyword evidence="2" id="KW-1185">Reference proteome</keyword>
<reference evidence="1 2" key="1">
    <citation type="submission" date="2017-06" db="EMBL/GenBank/DDBJ databases">
        <title>Ant-infecting Ophiocordyceps genomes reveal a high diversity of potential behavioral manipulation genes and a possible major role for enterotoxins.</title>
        <authorList>
            <person name="De Bekker C."/>
            <person name="Evans H.C."/>
            <person name="Brachmann A."/>
            <person name="Hughes D.P."/>
        </authorList>
    </citation>
    <scope>NUCLEOTIDE SEQUENCE [LARGE SCALE GENOMIC DNA]</scope>
    <source>
        <strain evidence="1 2">Map64</strain>
    </source>
</reference>
<accession>A0A2C5XXV1</accession>
<protein>
    <submittedName>
        <fullName evidence="1">Uncharacterized protein</fullName>
    </submittedName>
</protein>
<dbReference type="Proteomes" id="UP000226192">
    <property type="component" value="Unassembled WGS sequence"/>
</dbReference>
<proteinExistence type="predicted"/>
<dbReference type="EMBL" id="NJET01000157">
    <property type="protein sequence ID" value="PHH60223.1"/>
    <property type="molecule type" value="Genomic_DNA"/>
</dbReference>
<comment type="caution">
    <text evidence="1">The sequence shown here is derived from an EMBL/GenBank/DDBJ whole genome shotgun (WGS) entry which is preliminary data.</text>
</comment>
<evidence type="ECO:0000313" key="1">
    <source>
        <dbReference type="EMBL" id="PHH60223.1"/>
    </source>
</evidence>
<gene>
    <name evidence="1" type="ORF">CDD81_1923</name>
</gene>
<organism evidence="1 2">
    <name type="scientific">Ophiocordyceps australis</name>
    <dbReference type="NCBI Taxonomy" id="1399860"/>
    <lineage>
        <taxon>Eukaryota</taxon>
        <taxon>Fungi</taxon>
        <taxon>Dikarya</taxon>
        <taxon>Ascomycota</taxon>
        <taxon>Pezizomycotina</taxon>
        <taxon>Sordariomycetes</taxon>
        <taxon>Hypocreomycetidae</taxon>
        <taxon>Hypocreales</taxon>
        <taxon>Ophiocordycipitaceae</taxon>
        <taxon>Ophiocordyceps</taxon>
    </lineage>
</organism>
<name>A0A2C5XXV1_9HYPO</name>
<dbReference type="OrthoDB" id="10559377at2759"/>